<keyword evidence="2" id="KW-0067">ATP-binding</keyword>
<reference evidence="5 6" key="1">
    <citation type="submission" date="2017-03" db="EMBL/GenBank/DDBJ databases">
        <title>Paenibacillus larvae genome sequencing.</title>
        <authorList>
            <person name="Dingman D.W."/>
        </authorList>
    </citation>
    <scope>NUCLEOTIDE SEQUENCE [LARGE SCALE GENOMIC DNA]</scope>
    <source>
        <strain evidence="5 6">SAG 10367</strain>
        <plasmid evidence="6">pplp3</plasmid>
    </source>
</reference>
<dbReference type="InterPro" id="IPR027417">
    <property type="entry name" value="P-loop_NTPase"/>
</dbReference>
<dbReference type="GO" id="GO:0009338">
    <property type="term" value="C:exodeoxyribonuclease V complex"/>
    <property type="evidence" value="ECO:0007669"/>
    <property type="project" value="TreeGrafter"/>
</dbReference>
<dbReference type="PANTHER" id="PTHR43788">
    <property type="entry name" value="DNA2/NAM7 HELICASE FAMILY MEMBER"/>
    <property type="match status" value="1"/>
</dbReference>
<dbReference type="InterPro" id="IPR050534">
    <property type="entry name" value="Coronavir_polyprotein_1ab"/>
</dbReference>
<dbReference type="CDD" id="cd18809">
    <property type="entry name" value="SF1_C_RecD"/>
    <property type="match status" value="1"/>
</dbReference>
<dbReference type="Pfam" id="PF13538">
    <property type="entry name" value="UvrD_C_2"/>
    <property type="match status" value="1"/>
</dbReference>
<feature type="domain" description="UvrD-like helicase C-terminal" evidence="3">
    <location>
        <begin position="649"/>
        <end position="697"/>
    </location>
</feature>
<sequence>MSNIIEVEIKVEQIIVYKEESSWGLYGCIPVKSDDTNIKLNKYGNMAVNGVSHKLEKDCIYQITAEEVIDPKYGPQYKIIRVKQDIPTTPERQKEFLRALTTELQHKAIYDVYEGCDVISLIKTDQFDYKKVKSFGEHNYQILKRKVLQNLELQELINDFPETLNFNILRSLLAKYSSAKILGEKLRENPYIITEVRGVGFKKADEIALALGIATDSPERLTAGILYVLYENENNGDTYITEKKLLSKAFELLKVKKTKILSALENVPNVINLNARYALETTYNKEIQIAEKLIEIEENSKKLDIDIEKFLEEEQKQMNIKLTERQKKFFYEFAEHNITLLIGFAGCGKTMIQKLVNKLIEKVHLTSKQMAPTGKAAKVMEKYTGKESSTFHRSLPIHLDEDMYRNSIITDNVILVDESSMCGIDIINKLLKAVRNDVRIVFVGDSFQLPSVDCGNFLHDIIRSGVFSVTMLDQVFRQDEGGILDIVTRVRNGLEFIDNDFVGVKKYGDNCYLVACPQEEMERKYFRYFKKIIKKYSPDDIMTLTPTKKGNLGTHKVNNKIQSYLNRKTNEEEINVKFDNVEVSFRKHDLVINVKNSYNVCTLDNEKINIMNGDIGIITSVNKKENNLIINFDGKNVIFKGENIRNIRHSYCLTMHKSQGSSAKSVLSITDKSHTYQLNANLLYTAWSRSEELLVIMCQPKVINRAIKKVENMRRCTMLQEILIQKKNNLEKT</sequence>
<gene>
    <name evidence="5" type="ORF">B7C51_25110</name>
</gene>
<name>A0A1V0UZY4_9BACL</name>
<dbReference type="InterPro" id="IPR027785">
    <property type="entry name" value="UvrD-like_helicase_C"/>
</dbReference>
<dbReference type="Gene3D" id="2.30.30.940">
    <property type="match status" value="1"/>
</dbReference>
<evidence type="ECO:0000313" key="5">
    <source>
        <dbReference type="EMBL" id="ARF70754.1"/>
    </source>
</evidence>
<dbReference type="RefSeq" id="WP_083041735.1">
    <property type="nucleotide sequence ID" value="NZ_CP020558.1"/>
</dbReference>
<dbReference type="AlphaFoldDB" id="A0A1V0UZY4"/>
<organism evidence="5 6">
    <name type="scientific">Paenibacillus larvae subsp. pulvifaciens</name>
    <dbReference type="NCBI Taxonomy" id="1477"/>
    <lineage>
        <taxon>Bacteria</taxon>
        <taxon>Bacillati</taxon>
        <taxon>Bacillota</taxon>
        <taxon>Bacilli</taxon>
        <taxon>Bacillales</taxon>
        <taxon>Paenibacillaceae</taxon>
        <taxon>Paenibacillus</taxon>
    </lineage>
</organism>
<evidence type="ECO:0000256" key="1">
    <source>
        <dbReference type="ARBA" id="ARBA00022741"/>
    </source>
</evidence>
<evidence type="ECO:0000313" key="6">
    <source>
        <dbReference type="Proteomes" id="UP000192727"/>
    </source>
</evidence>
<dbReference type="GO" id="GO:0017116">
    <property type="term" value="F:single-stranded DNA helicase activity"/>
    <property type="evidence" value="ECO:0007669"/>
    <property type="project" value="TreeGrafter"/>
</dbReference>
<dbReference type="Gene3D" id="1.10.10.2220">
    <property type="match status" value="1"/>
</dbReference>
<dbReference type="PANTHER" id="PTHR43788:SF6">
    <property type="entry name" value="DNA HELICASE B"/>
    <property type="match status" value="1"/>
</dbReference>
<dbReference type="CDD" id="cd17933">
    <property type="entry name" value="DEXSc_RecD-like"/>
    <property type="match status" value="1"/>
</dbReference>
<protein>
    <submittedName>
        <fullName evidence="5">Uncharacterized protein</fullName>
    </submittedName>
</protein>
<dbReference type="InterPro" id="IPR029493">
    <property type="entry name" value="RecD2-like_HHH"/>
</dbReference>
<dbReference type="EMBL" id="CP020558">
    <property type="protein sequence ID" value="ARF70754.1"/>
    <property type="molecule type" value="Genomic_DNA"/>
</dbReference>
<dbReference type="Pfam" id="PF13604">
    <property type="entry name" value="AAA_30"/>
    <property type="match status" value="1"/>
</dbReference>
<geneLocation type="plasmid" evidence="6">
    <name>pplp3</name>
</geneLocation>
<evidence type="ECO:0000256" key="2">
    <source>
        <dbReference type="ARBA" id="ARBA00022840"/>
    </source>
</evidence>
<proteinExistence type="predicted"/>
<dbReference type="GO" id="GO:0006310">
    <property type="term" value="P:DNA recombination"/>
    <property type="evidence" value="ECO:0007669"/>
    <property type="project" value="TreeGrafter"/>
</dbReference>
<dbReference type="SUPFAM" id="SSF52540">
    <property type="entry name" value="P-loop containing nucleoside triphosphate hydrolases"/>
    <property type="match status" value="2"/>
</dbReference>
<dbReference type="Gene3D" id="3.40.50.300">
    <property type="entry name" value="P-loop containing nucleotide triphosphate hydrolases"/>
    <property type="match status" value="2"/>
</dbReference>
<dbReference type="Pfam" id="PF14490">
    <property type="entry name" value="HHH_RecD2"/>
    <property type="match status" value="1"/>
</dbReference>
<feature type="domain" description="ATP-dependent RecD2 DNA helicase-like helix-hairpin-helix" evidence="4">
    <location>
        <begin position="166"/>
        <end position="239"/>
    </location>
</feature>
<dbReference type="Proteomes" id="UP000192727">
    <property type="component" value="Plasmid pPLP3"/>
</dbReference>
<evidence type="ECO:0000259" key="4">
    <source>
        <dbReference type="Pfam" id="PF14490"/>
    </source>
</evidence>
<dbReference type="GO" id="GO:0005524">
    <property type="term" value="F:ATP binding"/>
    <property type="evidence" value="ECO:0007669"/>
    <property type="project" value="UniProtKB-KW"/>
</dbReference>
<keyword evidence="5" id="KW-0614">Plasmid</keyword>
<keyword evidence="1" id="KW-0547">Nucleotide-binding</keyword>
<accession>A0A1V0UZY4</accession>
<evidence type="ECO:0000259" key="3">
    <source>
        <dbReference type="Pfam" id="PF13538"/>
    </source>
</evidence>